<dbReference type="PROSITE" id="PS50937">
    <property type="entry name" value="HTH_MERR_2"/>
    <property type="match status" value="1"/>
</dbReference>
<dbReference type="CDD" id="cd04781">
    <property type="entry name" value="HTH_MerR-like_sg6"/>
    <property type="match status" value="1"/>
</dbReference>
<dbReference type="RefSeq" id="WP_164131596.1">
    <property type="nucleotide sequence ID" value="NZ_JAAGOX010000032.1"/>
</dbReference>
<keyword evidence="1" id="KW-0238">DNA-binding</keyword>
<evidence type="ECO:0000313" key="3">
    <source>
        <dbReference type="EMBL" id="NDW46578.1"/>
    </source>
</evidence>
<dbReference type="SUPFAM" id="SSF46955">
    <property type="entry name" value="Putative DNA-binding domain"/>
    <property type="match status" value="1"/>
</dbReference>
<feature type="domain" description="HTH merR-type" evidence="2">
    <location>
        <begin position="3"/>
        <end position="71"/>
    </location>
</feature>
<dbReference type="Gene3D" id="1.10.1660.10">
    <property type="match status" value="1"/>
</dbReference>
<evidence type="ECO:0000259" key="2">
    <source>
        <dbReference type="PROSITE" id="PS50937"/>
    </source>
</evidence>
<protein>
    <submittedName>
        <fullName evidence="3">Helix-turn-helix domain-containing protein</fullName>
    </submittedName>
</protein>
<dbReference type="GO" id="GO:0003700">
    <property type="term" value="F:DNA-binding transcription factor activity"/>
    <property type="evidence" value="ECO:0007669"/>
    <property type="project" value="InterPro"/>
</dbReference>
<comment type="caution">
    <text evidence="3">The sequence shown here is derived from an EMBL/GenBank/DDBJ whole genome shotgun (WGS) entry which is preliminary data.</text>
</comment>
<dbReference type="EMBL" id="JAAGOX010000032">
    <property type="protein sequence ID" value="NDW46578.1"/>
    <property type="molecule type" value="Genomic_DNA"/>
</dbReference>
<dbReference type="GO" id="GO:0003677">
    <property type="term" value="F:DNA binding"/>
    <property type="evidence" value="ECO:0007669"/>
    <property type="project" value="UniProtKB-KW"/>
</dbReference>
<dbReference type="Pfam" id="PF13411">
    <property type="entry name" value="MerR_1"/>
    <property type="match status" value="1"/>
</dbReference>
<sequence length="140" mass="15497">MKVLDIGKVAAQSGVPPSTLRYYEEQGLIAPIGRKGLRRQYGPQTLLRLTLISMGKTAGFSLPEIAQMLGADGRPDLPRDELHARADDLGRQIRRLQLLQDTLRHVADCPAPSHLDCPSFQKLMRQAERTSARGGKRASR</sequence>
<dbReference type="SMART" id="SM00422">
    <property type="entry name" value="HTH_MERR"/>
    <property type="match status" value="1"/>
</dbReference>
<dbReference type="InterPro" id="IPR009061">
    <property type="entry name" value="DNA-bd_dom_put_sf"/>
</dbReference>
<evidence type="ECO:0000256" key="1">
    <source>
        <dbReference type="ARBA" id="ARBA00023125"/>
    </source>
</evidence>
<gene>
    <name evidence="3" type="ORF">G0P99_16625</name>
</gene>
<dbReference type="PANTHER" id="PTHR30204:SF97">
    <property type="entry name" value="MERR FAMILY REGULATORY PROTEIN"/>
    <property type="match status" value="1"/>
</dbReference>
<dbReference type="InterPro" id="IPR047057">
    <property type="entry name" value="MerR_fam"/>
</dbReference>
<dbReference type="PRINTS" id="PR00040">
    <property type="entry name" value="HTHMERR"/>
</dbReference>
<name>A0A6B2NT26_9RHOB</name>
<accession>A0A6B2NT26</accession>
<dbReference type="InterPro" id="IPR000551">
    <property type="entry name" value="MerR-type_HTH_dom"/>
</dbReference>
<organism evidence="3">
    <name type="scientific">Ruegeria sp. PrR005</name>
    <dbReference type="NCBI Taxonomy" id="2706882"/>
    <lineage>
        <taxon>Bacteria</taxon>
        <taxon>Pseudomonadati</taxon>
        <taxon>Pseudomonadota</taxon>
        <taxon>Alphaproteobacteria</taxon>
        <taxon>Rhodobacterales</taxon>
        <taxon>Roseobacteraceae</taxon>
        <taxon>Ruegeria</taxon>
    </lineage>
</organism>
<dbReference type="AlphaFoldDB" id="A0A6B2NT26"/>
<proteinExistence type="predicted"/>
<reference evidence="3" key="1">
    <citation type="submission" date="2020-02" db="EMBL/GenBank/DDBJ databases">
        <title>Delineation of the pyrene-degrading pathway in Roseobacter clade bacteria by genomic analysis.</title>
        <authorList>
            <person name="Zhou H."/>
            <person name="Wang H."/>
        </authorList>
    </citation>
    <scope>NUCLEOTIDE SEQUENCE</scope>
    <source>
        <strain evidence="3">PrR005</strain>
    </source>
</reference>
<dbReference type="PANTHER" id="PTHR30204">
    <property type="entry name" value="REDOX-CYCLING DRUG-SENSING TRANSCRIPTIONAL ACTIVATOR SOXR"/>
    <property type="match status" value="1"/>
</dbReference>